<dbReference type="Gene3D" id="3.90.580.10">
    <property type="entry name" value="Zinc finger, CHC2-type domain"/>
    <property type="match status" value="1"/>
</dbReference>
<name>A0A7X9S9M3_9BACE</name>
<gene>
    <name evidence="1" type="ORF">HF841_03330</name>
</gene>
<accession>A0A7X9S9M3</accession>
<evidence type="ECO:0000313" key="1">
    <source>
        <dbReference type="EMBL" id="NME85063.1"/>
    </source>
</evidence>
<dbReference type="Proteomes" id="UP000520291">
    <property type="component" value="Unassembled WGS sequence"/>
</dbReference>
<organism evidence="1 2">
    <name type="scientific">Bacteroides eggerthii</name>
    <dbReference type="NCBI Taxonomy" id="28111"/>
    <lineage>
        <taxon>Bacteria</taxon>
        <taxon>Pseudomonadati</taxon>
        <taxon>Bacteroidota</taxon>
        <taxon>Bacteroidia</taxon>
        <taxon>Bacteroidales</taxon>
        <taxon>Bacteroidaceae</taxon>
        <taxon>Bacteroides</taxon>
    </lineage>
</organism>
<comment type="caution">
    <text evidence="1">The sequence shown here is derived from an EMBL/GenBank/DDBJ whole genome shotgun (WGS) entry which is preliminary data.</text>
</comment>
<dbReference type="GO" id="GO:0003677">
    <property type="term" value="F:DNA binding"/>
    <property type="evidence" value="ECO:0007669"/>
    <property type="project" value="InterPro"/>
</dbReference>
<dbReference type="GO" id="GO:0008270">
    <property type="term" value="F:zinc ion binding"/>
    <property type="evidence" value="ECO:0007669"/>
    <property type="project" value="InterPro"/>
</dbReference>
<reference evidence="1 2" key="1">
    <citation type="submission" date="2020-04" db="EMBL/GenBank/DDBJ databases">
        <authorList>
            <person name="Hitch T.C.A."/>
            <person name="Wylensek D."/>
            <person name="Clavel T."/>
        </authorList>
    </citation>
    <scope>NUCLEOTIDE SEQUENCE [LARGE SCALE GENOMIC DNA]</scope>
    <source>
        <strain evidence="1 2">WCA3-601-WT-5E</strain>
    </source>
</reference>
<evidence type="ECO:0008006" key="3">
    <source>
        <dbReference type="Google" id="ProtNLM"/>
    </source>
</evidence>
<dbReference type="InterPro" id="IPR036977">
    <property type="entry name" value="DNA_primase_Znf_CHC2"/>
</dbReference>
<protein>
    <recommendedName>
        <fullName evidence="3">DNA primase</fullName>
    </recommendedName>
</protein>
<dbReference type="AlphaFoldDB" id="A0A7X9S9M3"/>
<evidence type="ECO:0000313" key="2">
    <source>
        <dbReference type="Proteomes" id="UP000520291"/>
    </source>
</evidence>
<sequence>MNIEEAKRIPLEDYLRRMGFSPVREQGDSLWYRSPFRQERTPSFKVSLSRNL</sequence>
<proteinExistence type="predicted"/>
<dbReference type="SUPFAM" id="SSF57783">
    <property type="entry name" value="Zinc beta-ribbon"/>
    <property type="match status" value="1"/>
</dbReference>
<dbReference type="EMBL" id="JABAGL010000003">
    <property type="protein sequence ID" value="NME85063.1"/>
    <property type="molecule type" value="Genomic_DNA"/>
</dbReference>
<dbReference type="GO" id="GO:0006260">
    <property type="term" value="P:DNA replication"/>
    <property type="evidence" value="ECO:0007669"/>
    <property type="project" value="InterPro"/>
</dbReference>